<feature type="region of interest" description="Disordered" evidence="1">
    <location>
        <begin position="146"/>
        <end position="185"/>
    </location>
</feature>
<gene>
    <name evidence="2" type="ORF">PILCRDRAFT_12228</name>
</gene>
<dbReference type="STRING" id="765440.A0A0C3FBY3"/>
<dbReference type="InParanoid" id="A0A0C3FBY3"/>
<protein>
    <submittedName>
        <fullName evidence="2">Uncharacterized protein</fullName>
    </submittedName>
</protein>
<reference evidence="3" key="2">
    <citation type="submission" date="2015-01" db="EMBL/GenBank/DDBJ databases">
        <title>Evolutionary Origins and Diversification of the Mycorrhizal Mutualists.</title>
        <authorList>
            <consortium name="DOE Joint Genome Institute"/>
            <consortium name="Mycorrhizal Genomics Consortium"/>
            <person name="Kohler A."/>
            <person name="Kuo A."/>
            <person name="Nagy L.G."/>
            <person name="Floudas D."/>
            <person name="Copeland A."/>
            <person name="Barry K.W."/>
            <person name="Cichocki N."/>
            <person name="Veneault-Fourrey C."/>
            <person name="LaButti K."/>
            <person name="Lindquist E.A."/>
            <person name="Lipzen A."/>
            <person name="Lundell T."/>
            <person name="Morin E."/>
            <person name="Murat C."/>
            <person name="Riley R."/>
            <person name="Ohm R."/>
            <person name="Sun H."/>
            <person name="Tunlid A."/>
            <person name="Henrissat B."/>
            <person name="Grigoriev I.V."/>
            <person name="Hibbett D.S."/>
            <person name="Martin F."/>
        </authorList>
    </citation>
    <scope>NUCLEOTIDE SEQUENCE [LARGE SCALE GENOMIC DNA]</scope>
    <source>
        <strain evidence="3">F 1598</strain>
    </source>
</reference>
<sequence length="319" mass="33462">MVQHVTTEGTSDAVPTPDLASLMLTAMSLGAASSHISQTTCSKYNASEPDSPTIHTSHCVTFRFYTPPGPSPYIGLDLLTTDASDHPSPDSMGSFARPSSPISIISIESTEYEDGAMSAKNLTYAPVADDPCSKVVGPQYSTPTAPVGCTRTPAPTISGANTRTTTTSGAANARTRTTPVSNVHTSATSQHPIVANVTSIPSSGTSAPVAAVVGASANTSQKWYCVTVGRQVARMSSAWSQVSQERAIRAIPLTPVLKQPSIALMPREKLKSELRDGWQRESIHVSKAGWLSLIGSLECTITVAAPVNFIFLDFTPGAI</sequence>
<dbReference type="EMBL" id="KN833027">
    <property type="protein sequence ID" value="KIM77246.1"/>
    <property type="molecule type" value="Genomic_DNA"/>
</dbReference>
<reference evidence="2 3" key="1">
    <citation type="submission" date="2014-04" db="EMBL/GenBank/DDBJ databases">
        <authorList>
            <consortium name="DOE Joint Genome Institute"/>
            <person name="Kuo A."/>
            <person name="Tarkka M."/>
            <person name="Buscot F."/>
            <person name="Kohler A."/>
            <person name="Nagy L.G."/>
            <person name="Floudas D."/>
            <person name="Copeland A."/>
            <person name="Barry K.W."/>
            <person name="Cichocki N."/>
            <person name="Veneault-Fourrey C."/>
            <person name="LaButti K."/>
            <person name="Lindquist E.A."/>
            <person name="Lipzen A."/>
            <person name="Lundell T."/>
            <person name="Morin E."/>
            <person name="Murat C."/>
            <person name="Sun H."/>
            <person name="Tunlid A."/>
            <person name="Henrissat B."/>
            <person name="Grigoriev I.V."/>
            <person name="Hibbett D.S."/>
            <person name="Martin F."/>
            <person name="Nordberg H.P."/>
            <person name="Cantor M.N."/>
            <person name="Hua S.X."/>
        </authorList>
    </citation>
    <scope>NUCLEOTIDE SEQUENCE [LARGE SCALE GENOMIC DNA]</scope>
    <source>
        <strain evidence="2 3">F 1598</strain>
    </source>
</reference>
<accession>A0A0C3FBY3</accession>
<keyword evidence="3" id="KW-1185">Reference proteome</keyword>
<proteinExistence type="predicted"/>
<evidence type="ECO:0000313" key="2">
    <source>
        <dbReference type="EMBL" id="KIM77246.1"/>
    </source>
</evidence>
<organism evidence="2 3">
    <name type="scientific">Piloderma croceum (strain F 1598)</name>
    <dbReference type="NCBI Taxonomy" id="765440"/>
    <lineage>
        <taxon>Eukaryota</taxon>
        <taxon>Fungi</taxon>
        <taxon>Dikarya</taxon>
        <taxon>Basidiomycota</taxon>
        <taxon>Agaricomycotina</taxon>
        <taxon>Agaricomycetes</taxon>
        <taxon>Agaricomycetidae</taxon>
        <taxon>Atheliales</taxon>
        <taxon>Atheliaceae</taxon>
        <taxon>Piloderma</taxon>
    </lineage>
</organism>
<dbReference type="HOGENOM" id="CLU_871890_0_0_1"/>
<name>A0A0C3FBY3_PILCF</name>
<feature type="compositionally biased region" description="Polar residues" evidence="1">
    <location>
        <begin position="153"/>
        <end position="185"/>
    </location>
</feature>
<dbReference type="AlphaFoldDB" id="A0A0C3FBY3"/>
<dbReference type="Proteomes" id="UP000054166">
    <property type="component" value="Unassembled WGS sequence"/>
</dbReference>
<evidence type="ECO:0000256" key="1">
    <source>
        <dbReference type="SAM" id="MobiDB-lite"/>
    </source>
</evidence>
<evidence type="ECO:0000313" key="3">
    <source>
        <dbReference type="Proteomes" id="UP000054166"/>
    </source>
</evidence>